<comment type="subcellular location">
    <subcellularLocation>
        <location evidence="1">Nucleus</location>
    </subcellularLocation>
</comment>
<evidence type="ECO:0000256" key="9">
    <source>
        <dbReference type="SAM" id="MobiDB-lite"/>
    </source>
</evidence>
<evidence type="ECO:0000313" key="11">
    <source>
        <dbReference type="EMBL" id="CAG8465335.1"/>
    </source>
</evidence>
<evidence type="ECO:0000256" key="6">
    <source>
        <dbReference type="ARBA" id="ARBA00023230"/>
    </source>
</evidence>
<dbReference type="GO" id="GO:0003677">
    <property type="term" value="F:DNA binding"/>
    <property type="evidence" value="ECO:0007669"/>
    <property type="project" value="UniProtKB-KW"/>
</dbReference>
<accession>A0A9N8VT11</accession>
<comment type="similarity">
    <text evidence="2">Belongs to the bZIP family.</text>
</comment>
<evidence type="ECO:0000256" key="2">
    <source>
        <dbReference type="ARBA" id="ARBA00007163"/>
    </source>
</evidence>
<evidence type="ECO:0000259" key="10">
    <source>
        <dbReference type="PROSITE" id="PS50217"/>
    </source>
</evidence>
<evidence type="ECO:0000256" key="8">
    <source>
        <dbReference type="SAM" id="Coils"/>
    </source>
</evidence>
<keyword evidence="3" id="KW-0805">Transcription regulation</keyword>
<dbReference type="GO" id="GO:0000981">
    <property type="term" value="F:DNA-binding transcription factor activity, RNA polymerase II-specific"/>
    <property type="evidence" value="ECO:0007669"/>
    <property type="project" value="InterPro"/>
</dbReference>
<dbReference type="GO" id="GO:0045944">
    <property type="term" value="P:positive regulation of transcription by RNA polymerase II"/>
    <property type="evidence" value="ECO:0007669"/>
    <property type="project" value="InterPro"/>
</dbReference>
<keyword evidence="12" id="KW-1185">Reference proteome</keyword>
<dbReference type="InterPro" id="IPR046347">
    <property type="entry name" value="bZIP_sf"/>
</dbReference>
<dbReference type="OrthoDB" id="2400924at2759"/>
<dbReference type="PROSITE" id="PS00036">
    <property type="entry name" value="BZIP_BASIC"/>
    <property type="match status" value="1"/>
</dbReference>
<keyword evidence="6" id="KW-0834">Unfolded protein response</keyword>
<keyword evidence="5" id="KW-0804">Transcription</keyword>
<dbReference type="Proteomes" id="UP000789706">
    <property type="component" value="Unassembled WGS sequence"/>
</dbReference>
<dbReference type="PANTHER" id="PTHR46714">
    <property type="entry name" value="TRANSCRIPTIONAL ACTIVATOR HAC1"/>
    <property type="match status" value="1"/>
</dbReference>
<comment type="caution">
    <text evidence="11">The sequence shown here is derived from an EMBL/GenBank/DDBJ whole genome shotgun (WGS) entry which is preliminary data.</text>
</comment>
<evidence type="ECO:0000256" key="4">
    <source>
        <dbReference type="ARBA" id="ARBA00023125"/>
    </source>
</evidence>
<dbReference type="Gene3D" id="1.20.5.170">
    <property type="match status" value="1"/>
</dbReference>
<keyword evidence="8" id="KW-0175">Coiled coil</keyword>
<keyword evidence="4" id="KW-0238">DNA-binding</keyword>
<dbReference type="SUPFAM" id="SSF57959">
    <property type="entry name" value="Leucine zipper domain"/>
    <property type="match status" value="1"/>
</dbReference>
<evidence type="ECO:0000256" key="3">
    <source>
        <dbReference type="ARBA" id="ARBA00023015"/>
    </source>
</evidence>
<evidence type="ECO:0000256" key="1">
    <source>
        <dbReference type="ARBA" id="ARBA00004123"/>
    </source>
</evidence>
<proteinExistence type="inferred from homology"/>
<feature type="coiled-coil region" evidence="8">
    <location>
        <begin position="106"/>
        <end position="161"/>
    </location>
</feature>
<feature type="domain" description="BZIP" evidence="10">
    <location>
        <begin position="95"/>
        <end position="158"/>
    </location>
</feature>
<dbReference type="GO" id="GO:0005634">
    <property type="term" value="C:nucleus"/>
    <property type="evidence" value="ECO:0007669"/>
    <property type="project" value="UniProtKB-SubCell"/>
</dbReference>
<name>A0A9N8VT11_9GLOM</name>
<protein>
    <submittedName>
        <fullName evidence="11">656_t:CDS:1</fullName>
    </submittedName>
</protein>
<evidence type="ECO:0000313" key="12">
    <source>
        <dbReference type="Proteomes" id="UP000789706"/>
    </source>
</evidence>
<dbReference type="Pfam" id="PF07716">
    <property type="entry name" value="bZIP_2"/>
    <property type="match status" value="1"/>
</dbReference>
<dbReference type="GO" id="GO:0006986">
    <property type="term" value="P:response to unfolded protein"/>
    <property type="evidence" value="ECO:0007669"/>
    <property type="project" value="UniProtKB-KW"/>
</dbReference>
<dbReference type="EMBL" id="CAJVPK010000168">
    <property type="protein sequence ID" value="CAG8465335.1"/>
    <property type="molecule type" value="Genomic_DNA"/>
</dbReference>
<reference evidence="11" key="1">
    <citation type="submission" date="2021-06" db="EMBL/GenBank/DDBJ databases">
        <authorList>
            <person name="Kallberg Y."/>
            <person name="Tangrot J."/>
            <person name="Rosling A."/>
        </authorList>
    </citation>
    <scope>NUCLEOTIDE SEQUENCE</scope>
    <source>
        <strain evidence="11">AZ414A</strain>
    </source>
</reference>
<keyword evidence="7" id="KW-0539">Nucleus</keyword>
<dbReference type="PROSITE" id="PS50217">
    <property type="entry name" value="BZIP"/>
    <property type="match status" value="1"/>
</dbReference>
<gene>
    <name evidence="11" type="ORF">DEBURN_LOCUS2889</name>
</gene>
<evidence type="ECO:0000256" key="5">
    <source>
        <dbReference type="ARBA" id="ARBA00023163"/>
    </source>
</evidence>
<dbReference type="PANTHER" id="PTHR46714:SF6">
    <property type="entry name" value="TRANSCRIPTIONAL ACTIVATOR HAC1"/>
    <property type="match status" value="1"/>
</dbReference>
<dbReference type="InterPro" id="IPR044280">
    <property type="entry name" value="Hac1/HY5"/>
</dbReference>
<sequence>MQKGLIKKTKKGYEHTQPLNKISYDSETINVTWKPLLPRPPTISSSSIRLSPMTSTTNSFTLETTPDTCTPISTTKVKTNLMPILLEAAAEAALRDKRQERMVKNRAAAYESRKRKREQAERLNAENEEMKERIISLEVKIAELTRENERYKRLFAEKEGKGE</sequence>
<dbReference type="AlphaFoldDB" id="A0A9N8VT11"/>
<dbReference type="InterPro" id="IPR004827">
    <property type="entry name" value="bZIP"/>
</dbReference>
<organism evidence="11 12">
    <name type="scientific">Diversispora eburnea</name>
    <dbReference type="NCBI Taxonomy" id="1213867"/>
    <lineage>
        <taxon>Eukaryota</taxon>
        <taxon>Fungi</taxon>
        <taxon>Fungi incertae sedis</taxon>
        <taxon>Mucoromycota</taxon>
        <taxon>Glomeromycotina</taxon>
        <taxon>Glomeromycetes</taxon>
        <taxon>Diversisporales</taxon>
        <taxon>Diversisporaceae</taxon>
        <taxon>Diversispora</taxon>
    </lineage>
</organism>
<feature type="region of interest" description="Disordered" evidence="9">
    <location>
        <begin position="44"/>
        <end position="66"/>
    </location>
</feature>
<evidence type="ECO:0000256" key="7">
    <source>
        <dbReference type="ARBA" id="ARBA00023242"/>
    </source>
</evidence>